<protein>
    <submittedName>
        <fullName evidence="3">Conjugal transfer protein TrbI</fullName>
    </submittedName>
</protein>
<evidence type="ECO:0000313" key="4">
    <source>
        <dbReference type="Proteomes" id="UP000551563"/>
    </source>
</evidence>
<dbReference type="AlphaFoldDB" id="A0A7V6PBL1"/>
<evidence type="ECO:0000313" key="3">
    <source>
        <dbReference type="EMBL" id="HHV68012.1"/>
    </source>
</evidence>
<keyword evidence="2" id="KW-1133">Transmembrane helix</keyword>
<feature type="non-terminal residue" evidence="3">
    <location>
        <position position="139"/>
    </location>
</feature>
<proteinExistence type="predicted"/>
<feature type="compositionally biased region" description="Basic and acidic residues" evidence="1">
    <location>
        <begin position="114"/>
        <end position="139"/>
    </location>
</feature>
<gene>
    <name evidence="3" type="ORF">GXX48_10280</name>
</gene>
<accession>A0A7V6PBL1</accession>
<feature type="compositionally biased region" description="Polar residues" evidence="1">
    <location>
        <begin position="59"/>
        <end position="70"/>
    </location>
</feature>
<keyword evidence="2" id="KW-0812">Transmembrane</keyword>
<dbReference type="EMBL" id="DUMN01000306">
    <property type="protein sequence ID" value="HHV68012.1"/>
    <property type="molecule type" value="Genomic_DNA"/>
</dbReference>
<feature type="compositionally biased region" description="Low complexity" evidence="1">
    <location>
        <begin position="85"/>
        <end position="98"/>
    </location>
</feature>
<name>A0A7V6PBL1_9HYPH</name>
<feature type="transmembrane region" description="Helical" evidence="2">
    <location>
        <begin position="25"/>
        <end position="46"/>
    </location>
</feature>
<organism evidence="3 4">
    <name type="scientific">Brucella intermedia</name>
    <dbReference type="NCBI Taxonomy" id="94625"/>
    <lineage>
        <taxon>Bacteria</taxon>
        <taxon>Pseudomonadati</taxon>
        <taxon>Pseudomonadota</taxon>
        <taxon>Alphaproteobacteria</taxon>
        <taxon>Hyphomicrobiales</taxon>
        <taxon>Brucellaceae</taxon>
        <taxon>Brucella/Ochrobactrum group</taxon>
        <taxon>Brucella</taxon>
    </lineage>
</organism>
<evidence type="ECO:0000256" key="1">
    <source>
        <dbReference type="SAM" id="MobiDB-lite"/>
    </source>
</evidence>
<sequence length="139" mass="15216">MVQSLKLGGAQNSQATAGIKRVNRLPIILVILLLVAFLGIIFYGLASRGLYFGKDNGPDASSGNPASTYADQIKRGVTDGIIGEPQQQTTFQPTPAEAKQAEEKAANPFTQPEQRQEQRHGSELEPEEVWRARLAREQQ</sequence>
<keyword evidence="2" id="KW-0472">Membrane</keyword>
<feature type="region of interest" description="Disordered" evidence="1">
    <location>
        <begin position="54"/>
        <end position="139"/>
    </location>
</feature>
<reference evidence="3 4" key="1">
    <citation type="journal article" date="2020" name="Biotechnol. Biofuels">
        <title>New insights from the biogas microbiome by comprehensive genome-resolved metagenomics of nearly 1600 species originating from multiple anaerobic digesters.</title>
        <authorList>
            <person name="Campanaro S."/>
            <person name="Treu L."/>
            <person name="Rodriguez-R L.M."/>
            <person name="Kovalovszki A."/>
            <person name="Ziels R.M."/>
            <person name="Maus I."/>
            <person name="Zhu X."/>
            <person name="Kougias P.G."/>
            <person name="Basile A."/>
            <person name="Luo G."/>
            <person name="Schluter A."/>
            <person name="Konstantinidis K.T."/>
            <person name="Angelidaki I."/>
        </authorList>
    </citation>
    <scope>NUCLEOTIDE SEQUENCE [LARGE SCALE GENOMIC DNA]</scope>
    <source>
        <strain evidence="3">AS04akNAM_66</strain>
    </source>
</reference>
<evidence type="ECO:0000256" key="2">
    <source>
        <dbReference type="SAM" id="Phobius"/>
    </source>
</evidence>
<dbReference type="Proteomes" id="UP000551563">
    <property type="component" value="Unassembled WGS sequence"/>
</dbReference>
<comment type="caution">
    <text evidence="3">The sequence shown here is derived from an EMBL/GenBank/DDBJ whole genome shotgun (WGS) entry which is preliminary data.</text>
</comment>